<name>A0A840HXH1_9SPHN</name>
<dbReference type="Proteomes" id="UP000575068">
    <property type="component" value="Unassembled WGS sequence"/>
</dbReference>
<gene>
    <name evidence="1" type="ORF">HNQ99_002676</name>
</gene>
<dbReference type="RefSeq" id="WP_184476360.1">
    <property type="nucleotide sequence ID" value="NZ_JACHOV010000010.1"/>
</dbReference>
<accession>A0A840HXH1</accession>
<keyword evidence="2" id="KW-1185">Reference proteome</keyword>
<sequence length="64" mass="7468">MRMRHADTKTITAAAAKAQLKMMLTCARSIDHLTVDGLARMYRVRPKEIEIELTAERERRERLI</sequence>
<organism evidence="1 2">
    <name type="scientific">Rhizorhapis suberifaciens</name>
    <name type="common">corky root of lettuce</name>
    <dbReference type="NCBI Taxonomy" id="13656"/>
    <lineage>
        <taxon>Bacteria</taxon>
        <taxon>Pseudomonadati</taxon>
        <taxon>Pseudomonadota</taxon>
        <taxon>Alphaproteobacteria</taxon>
        <taxon>Sphingomonadales</taxon>
        <taxon>Sphingomonadaceae</taxon>
        <taxon>Rhizorhapis</taxon>
    </lineage>
</organism>
<evidence type="ECO:0000313" key="1">
    <source>
        <dbReference type="EMBL" id="MBB4642351.1"/>
    </source>
</evidence>
<evidence type="ECO:0000313" key="2">
    <source>
        <dbReference type="Proteomes" id="UP000575068"/>
    </source>
</evidence>
<reference evidence="1 2" key="1">
    <citation type="submission" date="2020-08" db="EMBL/GenBank/DDBJ databases">
        <title>Genomic Encyclopedia of Type Strains, Phase IV (KMG-IV): sequencing the most valuable type-strain genomes for metagenomic binning, comparative biology and taxonomic classification.</title>
        <authorList>
            <person name="Goeker M."/>
        </authorList>
    </citation>
    <scope>NUCLEOTIDE SEQUENCE [LARGE SCALE GENOMIC DNA]</scope>
    <source>
        <strain evidence="1 2">DSM 7465</strain>
    </source>
</reference>
<proteinExistence type="predicted"/>
<dbReference type="AlphaFoldDB" id="A0A840HXH1"/>
<dbReference type="EMBL" id="JACHOV010000010">
    <property type="protein sequence ID" value="MBB4642351.1"/>
    <property type="molecule type" value="Genomic_DNA"/>
</dbReference>
<comment type="caution">
    <text evidence="1">The sequence shown here is derived from an EMBL/GenBank/DDBJ whole genome shotgun (WGS) entry which is preliminary data.</text>
</comment>
<protein>
    <submittedName>
        <fullName evidence="1">Uncharacterized protein</fullName>
    </submittedName>
</protein>